<feature type="region of interest" description="Disordered" evidence="1">
    <location>
        <begin position="307"/>
        <end position="363"/>
    </location>
</feature>
<dbReference type="Proteomes" id="UP001281761">
    <property type="component" value="Unassembled WGS sequence"/>
</dbReference>
<feature type="region of interest" description="Disordered" evidence="1">
    <location>
        <begin position="379"/>
        <end position="399"/>
    </location>
</feature>
<dbReference type="SUPFAM" id="SSF48371">
    <property type="entry name" value="ARM repeat"/>
    <property type="match status" value="1"/>
</dbReference>
<proteinExistence type="predicted"/>
<protein>
    <submittedName>
        <fullName evidence="2">Uncharacterized protein</fullName>
    </submittedName>
</protein>
<comment type="caution">
    <text evidence="2">The sequence shown here is derived from an EMBL/GenBank/DDBJ whole genome shotgun (WGS) entry which is preliminary data.</text>
</comment>
<organism evidence="2 3">
    <name type="scientific">Blattamonas nauphoetae</name>
    <dbReference type="NCBI Taxonomy" id="2049346"/>
    <lineage>
        <taxon>Eukaryota</taxon>
        <taxon>Metamonada</taxon>
        <taxon>Preaxostyla</taxon>
        <taxon>Oxymonadida</taxon>
        <taxon>Blattamonas</taxon>
    </lineage>
</organism>
<dbReference type="InterPro" id="IPR016024">
    <property type="entry name" value="ARM-type_fold"/>
</dbReference>
<feature type="region of interest" description="Disordered" evidence="1">
    <location>
        <begin position="203"/>
        <end position="222"/>
    </location>
</feature>
<keyword evidence="3" id="KW-1185">Reference proteome</keyword>
<name>A0ABQ9Y754_9EUKA</name>
<feature type="compositionally biased region" description="Basic and acidic residues" evidence="1">
    <location>
        <begin position="379"/>
        <end position="395"/>
    </location>
</feature>
<evidence type="ECO:0000313" key="2">
    <source>
        <dbReference type="EMBL" id="KAK2959528.1"/>
    </source>
</evidence>
<accession>A0ABQ9Y754</accession>
<reference evidence="2 3" key="1">
    <citation type="journal article" date="2022" name="bioRxiv">
        <title>Genomics of Preaxostyla Flagellates Illuminates Evolutionary Transitions and the Path Towards Mitochondrial Loss.</title>
        <authorList>
            <person name="Novak L.V.F."/>
            <person name="Treitli S.C."/>
            <person name="Pyrih J."/>
            <person name="Halakuc P."/>
            <person name="Pipaliya S.V."/>
            <person name="Vacek V."/>
            <person name="Brzon O."/>
            <person name="Soukal P."/>
            <person name="Eme L."/>
            <person name="Dacks J.B."/>
            <person name="Karnkowska A."/>
            <person name="Elias M."/>
            <person name="Hampl V."/>
        </authorList>
    </citation>
    <scope>NUCLEOTIDE SEQUENCE [LARGE SCALE GENOMIC DNA]</scope>
    <source>
        <strain evidence="2">NAU3</strain>
        <tissue evidence="2">Gut</tissue>
    </source>
</reference>
<gene>
    <name evidence="2" type="ORF">BLNAU_5577</name>
</gene>
<evidence type="ECO:0000313" key="3">
    <source>
        <dbReference type="Proteomes" id="UP001281761"/>
    </source>
</evidence>
<sequence length="580" mass="64281">MLPEPSLNALPSVTNSTRTERDLGPLIADCLQKYRDGDESSKQKTALVVYSLFLSENNDIHKLSEEVMSSGLVEEFCSTLANTCSEELFVSVSGIVSVVVSGASLPFRVGVSSLLPSLVNLVSKSSSKDVESASRVVGHLCRVSMSGGDVEGVLNSGVVEGLCKQSSMIVSCGDGIGSGNGLSVLKSLDSFCMGLKSFLRNEEQSKKTTETKKNERKKEESESRYSVVNRSRAALSEIEWTLRSMIVEIGREEERGGDDKERSEVSNWIGGMLIRHFPSSFVGLGEKKEGVIGVDIGRLRLEMEENEKRREMERRKERERIKAERKQEKEELKRKEEEIEAERRKEKEESARKEEERRKEFERQMAELQAEREANQHLIKEGLEKRKEKEEEERKRKSKVGAPAIELFPQSNYTLCGNTFTNKRGNGGCLVSFEFGAAVARLSLIIGTVSSNYIIGIISSALAANAQTTAFNDLKRGAGGWDLHPSSPRTWLNGNPANERAACQAGAAGQRVVIEADGREGRRTVRMSQEGQTQPAFFTNIPVPFRFAVCLYWKNDSVTIESVEVVKEASMVGGTIPVQM</sequence>
<dbReference type="EMBL" id="JARBJD010000029">
    <property type="protein sequence ID" value="KAK2959528.1"/>
    <property type="molecule type" value="Genomic_DNA"/>
</dbReference>
<evidence type="ECO:0000256" key="1">
    <source>
        <dbReference type="SAM" id="MobiDB-lite"/>
    </source>
</evidence>